<dbReference type="Proteomes" id="UP000245056">
    <property type="component" value="Unassembled WGS sequence"/>
</dbReference>
<gene>
    <name evidence="1" type="ORF">C9I49_26375</name>
</gene>
<accession>A0A2U2D0Z6</accession>
<protein>
    <recommendedName>
        <fullName evidence="3">Lipoprotein</fullName>
    </recommendedName>
</protein>
<organism evidence="1 2">
    <name type="scientific">Pseudomonas prosekii</name>
    <dbReference type="NCBI Taxonomy" id="1148509"/>
    <lineage>
        <taxon>Bacteria</taxon>
        <taxon>Pseudomonadati</taxon>
        <taxon>Pseudomonadota</taxon>
        <taxon>Gammaproteobacteria</taxon>
        <taxon>Pseudomonadales</taxon>
        <taxon>Pseudomonadaceae</taxon>
        <taxon>Pseudomonas</taxon>
    </lineage>
</organism>
<evidence type="ECO:0008006" key="3">
    <source>
        <dbReference type="Google" id="ProtNLM"/>
    </source>
</evidence>
<sequence length="328" mass="35306">MKTRVLLAATAVTLLAGCGAYNEFKLNNAVEEYKQNCFGNYTNECESMLVDTNIITLEFMKTQMSRQKDEMVKSFGDDGYALYLDVSEQVLDRAIKQQENMRPGWFARWFLGEGQPLSESRNLLLGYEDLQQIRQAIVGKFVAEAKAKGMTPKVAAAPANQAAPAVQAPVVAPAPVAPPPVAVQTPVTAPTSGALDAAITNAVSAATREDGGDEYAQGRQILRADLNGDGQDDALVIYTIEGQGGGNGSFSTLGIFYSNNGDFDFKDSTVVSGAVTALRMLDGNTIGVGSLEVGPDDARCCPTLESEQKYRWDGNRLEELRETPLQQG</sequence>
<evidence type="ECO:0000313" key="1">
    <source>
        <dbReference type="EMBL" id="PWE39301.1"/>
    </source>
</evidence>
<dbReference type="PROSITE" id="PS51257">
    <property type="entry name" value="PROKAR_LIPOPROTEIN"/>
    <property type="match status" value="1"/>
</dbReference>
<name>A0A2U2D0Z6_9PSED</name>
<dbReference type="AlphaFoldDB" id="A0A2U2D0Z6"/>
<dbReference type="EMBL" id="QFAW01000058">
    <property type="protein sequence ID" value="PWE39301.1"/>
    <property type="molecule type" value="Genomic_DNA"/>
</dbReference>
<comment type="caution">
    <text evidence="1">The sequence shown here is derived from an EMBL/GenBank/DDBJ whole genome shotgun (WGS) entry which is preliminary data.</text>
</comment>
<dbReference type="OrthoDB" id="7024116at2"/>
<proteinExistence type="predicted"/>
<evidence type="ECO:0000313" key="2">
    <source>
        <dbReference type="Proteomes" id="UP000245056"/>
    </source>
</evidence>
<reference evidence="1 2" key="1">
    <citation type="submission" date="2018-05" db="EMBL/GenBank/DDBJ databases">
        <title>Genome sequences of two Antarctic strains of Pseudomonas prosekii: insights into adaptation to extreme conditions.</title>
        <authorList>
            <person name="Snopkova K."/>
            <person name="Dufkova K."/>
            <person name="Cejkova D."/>
            <person name="Sedlacek I."/>
            <person name="Smajs D."/>
        </authorList>
    </citation>
    <scope>NUCLEOTIDE SEQUENCE [LARGE SCALE GENOMIC DNA]</scope>
    <source>
        <strain evidence="1 2">P2673</strain>
    </source>
</reference>
<dbReference type="RefSeq" id="WP_109522384.1">
    <property type="nucleotide sequence ID" value="NZ_QFAW01000058.1"/>
</dbReference>